<dbReference type="RefSeq" id="WP_109675771.1">
    <property type="nucleotide sequence ID" value="NZ_QGDT01000009.1"/>
</dbReference>
<evidence type="ECO:0000313" key="2">
    <source>
        <dbReference type="EMBL" id="PWJ56941.1"/>
    </source>
</evidence>
<dbReference type="InterPro" id="IPR045743">
    <property type="entry name" value="DUF6089"/>
</dbReference>
<reference evidence="2 3" key="1">
    <citation type="submission" date="2018-03" db="EMBL/GenBank/DDBJ databases">
        <title>Genomic Encyclopedia of Archaeal and Bacterial Type Strains, Phase II (KMG-II): from individual species to whole genera.</title>
        <authorList>
            <person name="Goeker M."/>
        </authorList>
    </citation>
    <scope>NUCLEOTIDE SEQUENCE [LARGE SCALE GENOMIC DNA]</scope>
    <source>
        <strain evidence="2 3">DSM 100346</strain>
    </source>
</reference>
<sequence>MMFRNSLRAGSKIQLAGLTILSVLGLSANTHAQYKAVFIPYSTIGFGIGTSSYYGDLATYRRPVASTFNQMRWSVGANYTRHFTPRLAARASFTWARIAGDDFKMNNSPKYQTNILFARNFQFRNDLKEFSLQGIFKLTPDDRTYERRSKIGTYVVAGLALAAHNPKALYLAPTSGDKYWVKLQPLGTEGQGNAGYAKPYSLVQLSIPVGFGVRYKINSRFDISAELGYRFTFTDYLDDVAGNYAAPSLLQDPVAQQLANRSAELVSIKKGQDRLPGLTNFVQTNYNVTTTDPVAEMQARGFGAPGSQRGNNPSLNDAYMTGMIHLHYIIPSQIKCPPLK</sequence>
<keyword evidence="3" id="KW-1185">Reference proteome</keyword>
<dbReference type="SUPFAM" id="SSF56925">
    <property type="entry name" value="OMPA-like"/>
    <property type="match status" value="1"/>
</dbReference>
<dbReference type="InterPro" id="IPR011250">
    <property type="entry name" value="OMP/PagP_B-barrel"/>
</dbReference>
<dbReference type="OrthoDB" id="654178at2"/>
<dbReference type="Proteomes" id="UP000245880">
    <property type="component" value="Unassembled WGS sequence"/>
</dbReference>
<name>A0A316AH27_9BACT</name>
<feature type="domain" description="DUF6089" evidence="1">
    <location>
        <begin position="43"/>
        <end position="165"/>
    </location>
</feature>
<protein>
    <recommendedName>
        <fullName evidence="1">DUF6089 domain-containing protein</fullName>
    </recommendedName>
</protein>
<dbReference type="Pfam" id="PF19573">
    <property type="entry name" value="DUF6089"/>
    <property type="match status" value="1"/>
</dbReference>
<comment type="caution">
    <text evidence="2">The sequence shown here is derived from an EMBL/GenBank/DDBJ whole genome shotgun (WGS) entry which is preliminary data.</text>
</comment>
<proteinExistence type="predicted"/>
<gene>
    <name evidence="2" type="ORF">CLV98_10950</name>
</gene>
<dbReference type="AlphaFoldDB" id="A0A316AH27"/>
<evidence type="ECO:0000313" key="3">
    <source>
        <dbReference type="Proteomes" id="UP000245880"/>
    </source>
</evidence>
<dbReference type="EMBL" id="QGDT01000009">
    <property type="protein sequence ID" value="PWJ56941.1"/>
    <property type="molecule type" value="Genomic_DNA"/>
</dbReference>
<accession>A0A316AH27</accession>
<organism evidence="2 3">
    <name type="scientific">Dyadobacter jejuensis</name>
    <dbReference type="NCBI Taxonomy" id="1082580"/>
    <lineage>
        <taxon>Bacteria</taxon>
        <taxon>Pseudomonadati</taxon>
        <taxon>Bacteroidota</taxon>
        <taxon>Cytophagia</taxon>
        <taxon>Cytophagales</taxon>
        <taxon>Spirosomataceae</taxon>
        <taxon>Dyadobacter</taxon>
    </lineage>
</organism>
<evidence type="ECO:0000259" key="1">
    <source>
        <dbReference type="Pfam" id="PF19573"/>
    </source>
</evidence>